<reference evidence="2" key="1">
    <citation type="submission" date="2005-09" db="EMBL/GenBank/DDBJ databases">
        <title>Complete sequence of chromosome 1 of Rhodobacter sphaeroides 2.4.1.</title>
        <authorList>
            <person name="Copeland A."/>
            <person name="Lucas S."/>
            <person name="Lapidus A."/>
            <person name="Barry K."/>
            <person name="Detter J.C."/>
            <person name="Glavina T."/>
            <person name="Hammon N."/>
            <person name="Israni S."/>
            <person name="Pitluck S."/>
            <person name="Richardson P."/>
            <person name="Mackenzie C."/>
            <person name="Choudhary M."/>
            <person name="Larimer F."/>
            <person name="Hauser L.J."/>
            <person name="Land M."/>
            <person name="Donohue T.J."/>
            <person name="Kaplan S."/>
        </authorList>
    </citation>
    <scope>NUCLEOTIDE SEQUENCE [LARGE SCALE GENOMIC DNA]</scope>
    <source>
        <strain evidence="2">ATCC 17023 / DSM 158 / JCM 6121 / CCUG 31486 / LMG 2827 / NBRC 12203 / NCIMB 8253 / ATH 2.4.1.</strain>
    </source>
</reference>
<protein>
    <submittedName>
        <fullName evidence="1">Uncharacterized protein</fullName>
    </submittedName>
</protein>
<sequence>MTAFADLIANVRAAQVPHFADPADEPALEKLEARLAEASTAANAILSQPARTVAALQAKAAALAWEIDGEPQDGFPMDGFRAAALRSFLADVAALQP</sequence>
<dbReference type="EMBL" id="CP000143">
    <property type="protein sequence ID" value="ABA78922.1"/>
    <property type="molecule type" value="Genomic_DNA"/>
</dbReference>
<dbReference type="KEGG" id="rsp:RSP_6070"/>
<accession>Q3J2R2</accession>
<evidence type="ECO:0000313" key="2">
    <source>
        <dbReference type="Proteomes" id="UP000002703"/>
    </source>
</evidence>
<dbReference type="PATRIC" id="fig|272943.9.peg.1689"/>
<proteinExistence type="predicted"/>
<dbReference type="AlphaFoldDB" id="Q3J2R2"/>
<name>Q3J2R2_CERS4</name>
<keyword evidence="2" id="KW-1185">Reference proteome</keyword>
<dbReference type="RefSeq" id="WP_011337728.1">
    <property type="nucleotide sequence ID" value="NC_007493.2"/>
</dbReference>
<organism evidence="1 2">
    <name type="scientific">Cereibacter sphaeroides (strain ATCC 17023 / DSM 158 / JCM 6121 / CCUG 31486 / LMG 2827 / NBRC 12203 / NCIMB 8253 / ATH 2.4.1.)</name>
    <name type="common">Rhodobacter sphaeroides</name>
    <dbReference type="NCBI Taxonomy" id="272943"/>
    <lineage>
        <taxon>Bacteria</taxon>
        <taxon>Pseudomonadati</taxon>
        <taxon>Pseudomonadota</taxon>
        <taxon>Alphaproteobacteria</taxon>
        <taxon>Rhodobacterales</taxon>
        <taxon>Paracoccaceae</taxon>
        <taxon>Cereibacter</taxon>
    </lineage>
</organism>
<gene>
    <name evidence="1" type="ORF">RSP_6070</name>
</gene>
<dbReference type="Proteomes" id="UP000002703">
    <property type="component" value="Chromosome 1"/>
</dbReference>
<dbReference type="GeneID" id="3720497"/>
<evidence type="ECO:0000313" key="1">
    <source>
        <dbReference type="EMBL" id="ABA78922.1"/>
    </source>
</evidence>
<dbReference type="EnsemblBacteria" id="ABA78922">
    <property type="protein sequence ID" value="ABA78922"/>
    <property type="gene ID" value="RSP_6070"/>
</dbReference>